<keyword evidence="4" id="KW-0677">Repeat</keyword>
<dbReference type="Pfam" id="PF18483">
    <property type="entry name" value="Lectin_L-type_dom"/>
    <property type="match status" value="1"/>
</dbReference>
<evidence type="ECO:0000256" key="7">
    <source>
        <dbReference type="SAM" id="Phobius"/>
    </source>
</evidence>
<feature type="compositionally biased region" description="Low complexity" evidence="6">
    <location>
        <begin position="65"/>
        <end position="93"/>
    </location>
</feature>
<keyword evidence="2" id="KW-0964">Secreted</keyword>
<feature type="region of interest" description="Disordered" evidence="6">
    <location>
        <begin position="65"/>
        <end position="98"/>
    </location>
</feature>
<dbReference type="Pfam" id="PF06458">
    <property type="entry name" value="MucBP"/>
    <property type="match status" value="1"/>
</dbReference>
<dbReference type="Gene3D" id="2.60.120.200">
    <property type="match status" value="1"/>
</dbReference>
<dbReference type="NCBIfam" id="TIGR01167">
    <property type="entry name" value="LPXTG_anchor"/>
    <property type="match status" value="1"/>
</dbReference>
<evidence type="ECO:0000259" key="8">
    <source>
        <dbReference type="PROSITE" id="PS50847"/>
    </source>
</evidence>
<feature type="transmembrane region" description="Helical" evidence="7">
    <location>
        <begin position="787"/>
        <end position="806"/>
    </location>
</feature>
<dbReference type="Pfam" id="PF17966">
    <property type="entry name" value="Muc_B2"/>
    <property type="match status" value="1"/>
</dbReference>
<dbReference type="Pfam" id="PF19258">
    <property type="entry name" value="KxYKxGKxW_sig"/>
    <property type="match status" value="1"/>
</dbReference>
<dbReference type="InterPro" id="IPR013320">
    <property type="entry name" value="ConA-like_dom_sf"/>
</dbReference>
<evidence type="ECO:0000256" key="2">
    <source>
        <dbReference type="ARBA" id="ARBA00022525"/>
    </source>
</evidence>
<sequence precursor="true">MSEKIKGAVRHLHASEQTEMTTHVKLYKANGRWLAALIVVTGIAVGVQSLPAQAATDSSVTTQQTATTAMVTPTTSTNPSSAATETESTPANTVPTTHDATTTLVTPAVAQTILGNASAETIEATKQAKADVYQSTGQAQVITAVDPTASTNVTVTNENFLDYFNVNGTASYDPSTGILTLTKDDFNQDGNATLKNKVDLNQSFELQGGLNLGDEVQKPGWHAGELGGGDGVAFAFHDGNTDEVGGQGASVGIGGLEGAFGWKADTFFNAVDEQNAKMKSYAKADPSEFGQNPLPKDPDGDAYVYGAGEPFGAFIYTDPTTENNMVTSYDPVDDPTGKAKPINQPSGQFEQITISYDGPSKTMTINFESKTWTHKITDWTAQSAAAFLISGGTAGAKNLQQFRFDSFTYFTSSSVNVEYVDEDNGNAVLLTSNPTYTHADGTPIATGESVQPGDKYATEQETIDGYVFHKIMDTGLHANGTLETAGNNGTVIYGYKHIVPVTPDKPYDADPTKLTDTATRTINYVYADGGATIAPSFNQSVTFTQTGTEDLLTKTVTYNNDWTTTNAQVPSVISPFIQGYAPDKETVPARAMARGENQTVTVSYYPVGLDNGIKTKVDQPLYAIAFTLQPEGPNGDPIGNPIHLTGNPGEPIGFGSLTDIPGYTLVPNQNLIVPNEPNTTVPLKYNRTITDVPNNEVPDTNEPNVNIPEDNDTDQGHVVTGGDNGTVTNTEVGAESGTNNVTTQGASAGTPTTTANSSAGTVTTRQTKSSNPAAGEQTLPQTSESSAQSIAAVGFLGLLASLFGLAGTKKRRQNL</sequence>
<dbReference type="InterPro" id="IPR041495">
    <property type="entry name" value="Mub_B2"/>
</dbReference>
<evidence type="ECO:0000256" key="5">
    <source>
        <dbReference type="ARBA" id="ARBA00023088"/>
    </source>
</evidence>
<dbReference type="PROSITE" id="PS50847">
    <property type="entry name" value="GRAM_POS_ANCHORING"/>
    <property type="match status" value="1"/>
</dbReference>
<dbReference type="RefSeq" id="WP_089108856.1">
    <property type="nucleotide sequence ID" value="NZ_BCMF01000004.1"/>
</dbReference>
<feature type="compositionally biased region" description="Polar residues" evidence="6">
    <location>
        <begin position="690"/>
        <end position="704"/>
    </location>
</feature>
<keyword evidence="10" id="KW-1185">Reference proteome</keyword>
<reference evidence="9 10" key="1">
    <citation type="submission" date="2015-11" db="EMBL/GenBank/DDBJ databases">
        <title>Draft genome sequences of new species of the genus Lactobacillus isolated from orchardgrass silage.</title>
        <authorList>
            <person name="Tohno M."/>
            <person name="Tanizawa Y."/>
            <person name="Arita M."/>
        </authorList>
    </citation>
    <scope>NUCLEOTIDE SEQUENCE [LARGE SCALE GENOMIC DNA]</scope>
    <source>
        <strain evidence="9 10">IWT30</strain>
    </source>
</reference>
<feature type="domain" description="Gram-positive cocci surface proteins LPxTG" evidence="8">
    <location>
        <begin position="779"/>
        <end position="815"/>
    </location>
</feature>
<dbReference type="SUPFAM" id="SSF49899">
    <property type="entry name" value="Concanavalin A-like lectins/glucanases"/>
    <property type="match status" value="1"/>
</dbReference>
<keyword evidence="5" id="KW-0572">Peptidoglycan-anchor</keyword>
<feature type="compositionally biased region" description="Polar residues" evidence="6">
    <location>
        <begin position="736"/>
        <end position="785"/>
    </location>
</feature>
<feature type="compositionally biased region" description="Low complexity" evidence="6">
    <location>
        <begin position="718"/>
        <end position="733"/>
    </location>
</feature>
<gene>
    <name evidence="9" type="ORF">IWT30_01011</name>
</gene>
<keyword evidence="3" id="KW-0732">Signal</keyword>
<evidence type="ECO:0000256" key="3">
    <source>
        <dbReference type="ARBA" id="ARBA00022729"/>
    </source>
</evidence>
<dbReference type="OrthoDB" id="2171275at2"/>
<keyword evidence="1" id="KW-0134">Cell wall</keyword>
<keyword evidence="7" id="KW-1133">Transmembrane helix</keyword>
<dbReference type="InterPro" id="IPR022263">
    <property type="entry name" value="KxYKxGKxW"/>
</dbReference>
<feature type="region of interest" description="Disordered" evidence="6">
    <location>
        <begin position="690"/>
        <end position="785"/>
    </location>
</feature>
<dbReference type="NCBIfam" id="TIGR03715">
    <property type="entry name" value="KxYKxGKxW"/>
    <property type="match status" value="1"/>
</dbReference>
<keyword evidence="7" id="KW-0472">Membrane</keyword>
<keyword evidence="7" id="KW-0812">Transmembrane</keyword>
<protein>
    <recommendedName>
        <fullName evidence="8">Gram-positive cocci surface proteins LPxTG domain-containing protein</fullName>
    </recommendedName>
</protein>
<comment type="caution">
    <text evidence="9">The sequence shown here is derived from an EMBL/GenBank/DDBJ whole genome shotgun (WGS) entry which is preliminary data.</text>
</comment>
<proteinExistence type="predicted"/>
<evidence type="ECO:0000313" key="9">
    <source>
        <dbReference type="EMBL" id="GAW99051.1"/>
    </source>
</evidence>
<evidence type="ECO:0000256" key="1">
    <source>
        <dbReference type="ARBA" id="ARBA00022512"/>
    </source>
</evidence>
<dbReference type="InterPro" id="IPR009459">
    <property type="entry name" value="MucBP_dom"/>
</dbReference>
<dbReference type="InterPro" id="IPR019931">
    <property type="entry name" value="LPXTG_anchor"/>
</dbReference>
<accession>A0A1Z5IBR9</accession>
<evidence type="ECO:0000256" key="4">
    <source>
        <dbReference type="ARBA" id="ARBA00022737"/>
    </source>
</evidence>
<dbReference type="Proteomes" id="UP000198374">
    <property type="component" value="Unassembled WGS sequence"/>
</dbReference>
<name>A0A1Z5IBR9_9LACO</name>
<organism evidence="9 10">
    <name type="scientific">Secundilactobacillus mixtipabuli</name>
    <dbReference type="NCBI Taxonomy" id="1435342"/>
    <lineage>
        <taxon>Bacteria</taxon>
        <taxon>Bacillati</taxon>
        <taxon>Bacillota</taxon>
        <taxon>Bacilli</taxon>
        <taxon>Lactobacillales</taxon>
        <taxon>Lactobacillaceae</taxon>
        <taxon>Secundilactobacillus</taxon>
    </lineage>
</organism>
<evidence type="ECO:0000313" key="10">
    <source>
        <dbReference type="Proteomes" id="UP000198374"/>
    </source>
</evidence>
<dbReference type="AlphaFoldDB" id="A0A1Z5IBR9"/>
<evidence type="ECO:0000256" key="6">
    <source>
        <dbReference type="SAM" id="MobiDB-lite"/>
    </source>
</evidence>
<dbReference type="EMBL" id="BCMF01000004">
    <property type="protein sequence ID" value="GAW99051.1"/>
    <property type="molecule type" value="Genomic_DNA"/>
</dbReference>
<dbReference type="Gene3D" id="2.60.40.4300">
    <property type="match status" value="1"/>
</dbReference>